<keyword evidence="3" id="KW-0804">Transcription</keyword>
<evidence type="ECO:0000313" key="6">
    <source>
        <dbReference type="Proteomes" id="UP001055091"/>
    </source>
</evidence>
<dbReference type="EMBL" id="BQNJ01000001">
    <property type="protein sequence ID" value="GKH00228.1"/>
    <property type="molecule type" value="Genomic_DNA"/>
</dbReference>
<dbReference type="GO" id="GO:0003700">
    <property type="term" value="F:DNA-binding transcription factor activity"/>
    <property type="evidence" value="ECO:0007669"/>
    <property type="project" value="InterPro"/>
</dbReference>
<dbReference type="RefSeq" id="WP_244052546.1">
    <property type="nucleotide sequence ID" value="NZ_BQNJ01000001.1"/>
</dbReference>
<proteinExistence type="predicted"/>
<feature type="domain" description="HTH araC/xylS-type" evidence="4">
    <location>
        <begin position="221"/>
        <end position="319"/>
    </location>
</feature>
<sequence length="328" mass="37253">MPHSSLYLTKLYNDLITNTPQTITMDIPSEVGHGRISQTKIKHGVVLSDWQMCYQSDMNVQGPVSREYMQIIFCMNDGISWGILNGHRSMTIQKNESCIYAGHDGTEYICYKKDSNFSFKSIKIPTPYFSQLLADYFDGQEIAAYEKKLLNGIAKVSITPVMEQVLSEISKFSQYRGGLGYLYLDGKLLELLSIYLGEVLELDILMGKNISMSRTERTAIMEAKRIIDSQLAFAPSCEELSRQVHLSLTKLTRGFLAFYGRSIHQYVIEQRLVQAAQLLLEGDWNVTEVASIVGYGKPSNFAAAFKKRYGVAPKNYRESWLDNHKNRS</sequence>
<dbReference type="PANTHER" id="PTHR47893:SF1">
    <property type="entry name" value="REGULATORY PROTEIN PCHR"/>
    <property type="match status" value="1"/>
</dbReference>
<evidence type="ECO:0000256" key="3">
    <source>
        <dbReference type="ARBA" id="ARBA00023163"/>
    </source>
</evidence>
<dbReference type="InterPro" id="IPR053142">
    <property type="entry name" value="PchR_regulatory_protein"/>
</dbReference>
<comment type="caution">
    <text evidence="5">The sequence shown here is derived from an EMBL/GenBank/DDBJ whole genome shotgun (WGS) entry which is preliminary data.</text>
</comment>
<keyword evidence="1" id="KW-0805">Transcription regulation</keyword>
<evidence type="ECO:0000256" key="2">
    <source>
        <dbReference type="ARBA" id="ARBA00023125"/>
    </source>
</evidence>
<dbReference type="Pfam" id="PF12833">
    <property type="entry name" value="HTH_18"/>
    <property type="match status" value="1"/>
</dbReference>
<dbReference type="AlphaFoldDB" id="A0AA37JFA8"/>
<organism evidence="5 6">
    <name type="scientific">Hungatella hathewayi</name>
    <dbReference type="NCBI Taxonomy" id="154046"/>
    <lineage>
        <taxon>Bacteria</taxon>
        <taxon>Bacillati</taxon>
        <taxon>Bacillota</taxon>
        <taxon>Clostridia</taxon>
        <taxon>Lachnospirales</taxon>
        <taxon>Lachnospiraceae</taxon>
        <taxon>Hungatella</taxon>
    </lineage>
</organism>
<dbReference type="PROSITE" id="PS01124">
    <property type="entry name" value="HTH_ARAC_FAMILY_2"/>
    <property type="match status" value="1"/>
</dbReference>
<dbReference type="InterPro" id="IPR009057">
    <property type="entry name" value="Homeodomain-like_sf"/>
</dbReference>
<dbReference type="Gene3D" id="1.10.10.60">
    <property type="entry name" value="Homeodomain-like"/>
    <property type="match status" value="2"/>
</dbReference>
<evidence type="ECO:0000256" key="1">
    <source>
        <dbReference type="ARBA" id="ARBA00023015"/>
    </source>
</evidence>
<dbReference type="PROSITE" id="PS00041">
    <property type="entry name" value="HTH_ARAC_FAMILY_1"/>
    <property type="match status" value="1"/>
</dbReference>
<evidence type="ECO:0000259" key="4">
    <source>
        <dbReference type="PROSITE" id="PS01124"/>
    </source>
</evidence>
<keyword evidence="2" id="KW-0238">DNA-binding</keyword>
<dbReference type="InterPro" id="IPR018060">
    <property type="entry name" value="HTH_AraC"/>
</dbReference>
<protein>
    <submittedName>
        <fullName evidence="5">AraC family transcriptional regulator</fullName>
    </submittedName>
</protein>
<dbReference type="GO" id="GO:0043565">
    <property type="term" value="F:sequence-specific DNA binding"/>
    <property type="evidence" value="ECO:0007669"/>
    <property type="project" value="InterPro"/>
</dbReference>
<dbReference type="InterPro" id="IPR020449">
    <property type="entry name" value="Tscrpt_reg_AraC-type_HTH"/>
</dbReference>
<dbReference type="InterPro" id="IPR018062">
    <property type="entry name" value="HTH_AraC-typ_CS"/>
</dbReference>
<reference evidence="5" key="1">
    <citation type="submission" date="2022-01" db="EMBL/GenBank/DDBJ databases">
        <title>Novel bile acid biosynthetic pathways are enriched in the microbiome of centenarians.</title>
        <authorList>
            <person name="Sato Y."/>
            <person name="Atarashi K."/>
            <person name="Plichta R.D."/>
            <person name="Arai Y."/>
            <person name="Sasajima S."/>
            <person name="Kearney M.S."/>
            <person name="Suda W."/>
            <person name="Takeshita K."/>
            <person name="Sasaki T."/>
            <person name="Okamoto S."/>
            <person name="Skelly N.A."/>
            <person name="Okamura Y."/>
            <person name="Vlamakis H."/>
            <person name="Li Y."/>
            <person name="Tanoue T."/>
            <person name="Takei H."/>
            <person name="Nittono H."/>
            <person name="Narushima S."/>
            <person name="Irie J."/>
            <person name="Itoh H."/>
            <person name="Moriya K."/>
            <person name="Sugiura Y."/>
            <person name="Suematsu M."/>
            <person name="Moritoki N."/>
            <person name="Shibata S."/>
            <person name="Littman R.D."/>
            <person name="Fischbach A.M."/>
            <person name="Uwamino Y."/>
            <person name="Inoue T."/>
            <person name="Honda A."/>
            <person name="Hattori M."/>
            <person name="Murai T."/>
            <person name="Xavier J.R."/>
            <person name="Hirose N."/>
            <person name="Honda K."/>
        </authorList>
    </citation>
    <scope>NUCLEOTIDE SEQUENCE</scope>
    <source>
        <strain evidence="5">CE91-St55</strain>
    </source>
</reference>
<accession>A0AA37JFA8</accession>
<dbReference type="SMART" id="SM00342">
    <property type="entry name" value="HTH_ARAC"/>
    <property type="match status" value="1"/>
</dbReference>
<dbReference type="SUPFAM" id="SSF46689">
    <property type="entry name" value="Homeodomain-like"/>
    <property type="match status" value="1"/>
</dbReference>
<dbReference type="Proteomes" id="UP001055091">
    <property type="component" value="Unassembled WGS sequence"/>
</dbReference>
<name>A0AA37JFA8_9FIRM</name>
<evidence type="ECO:0000313" key="5">
    <source>
        <dbReference type="EMBL" id="GKH00228.1"/>
    </source>
</evidence>
<gene>
    <name evidence="5" type="ORF">CE91St55_22090</name>
</gene>
<dbReference type="PRINTS" id="PR00032">
    <property type="entry name" value="HTHARAC"/>
</dbReference>
<dbReference type="PANTHER" id="PTHR47893">
    <property type="entry name" value="REGULATORY PROTEIN PCHR"/>
    <property type="match status" value="1"/>
</dbReference>